<evidence type="ECO:0000313" key="2">
    <source>
        <dbReference type="EMBL" id="EFJ50999.1"/>
    </source>
</evidence>
<evidence type="ECO:0000313" key="3">
    <source>
        <dbReference type="Proteomes" id="UP000001058"/>
    </source>
</evidence>
<dbReference type="KEGG" id="vcn:VOLCADRAFT_103632"/>
<feature type="compositionally biased region" description="Polar residues" evidence="1">
    <location>
        <begin position="229"/>
        <end position="239"/>
    </location>
</feature>
<gene>
    <name evidence="2" type="ORF">VOLCADRAFT_103632</name>
</gene>
<dbReference type="EMBL" id="GL378329">
    <property type="protein sequence ID" value="EFJ50999.1"/>
    <property type="molecule type" value="Genomic_DNA"/>
</dbReference>
<organism evidence="3">
    <name type="scientific">Volvox carteri f. nagariensis</name>
    <dbReference type="NCBI Taxonomy" id="3068"/>
    <lineage>
        <taxon>Eukaryota</taxon>
        <taxon>Viridiplantae</taxon>
        <taxon>Chlorophyta</taxon>
        <taxon>core chlorophytes</taxon>
        <taxon>Chlorophyceae</taxon>
        <taxon>CS clade</taxon>
        <taxon>Chlamydomonadales</taxon>
        <taxon>Volvocaceae</taxon>
        <taxon>Volvox</taxon>
    </lineage>
</organism>
<name>D8TNI4_VOLCA</name>
<dbReference type="OrthoDB" id="551126at2759"/>
<dbReference type="AlphaFoldDB" id="D8TNI4"/>
<accession>D8TNI4</accession>
<dbReference type="Proteomes" id="UP000001058">
    <property type="component" value="Unassembled WGS sequence"/>
</dbReference>
<dbReference type="GeneID" id="9620895"/>
<reference evidence="2 3" key="1">
    <citation type="journal article" date="2010" name="Science">
        <title>Genomic analysis of organismal complexity in the multicellular green alga Volvox carteri.</title>
        <authorList>
            <person name="Prochnik S.E."/>
            <person name="Umen J."/>
            <person name="Nedelcu A.M."/>
            <person name="Hallmann A."/>
            <person name="Miller S.M."/>
            <person name="Nishii I."/>
            <person name="Ferris P."/>
            <person name="Kuo A."/>
            <person name="Mitros T."/>
            <person name="Fritz-Laylin L.K."/>
            <person name="Hellsten U."/>
            <person name="Chapman J."/>
            <person name="Simakov O."/>
            <person name="Rensing S.A."/>
            <person name="Terry A."/>
            <person name="Pangilinan J."/>
            <person name="Kapitonov V."/>
            <person name="Jurka J."/>
            <person name="Salamov A."/>
            <person name="Shapiro H."/>
            <person name="Schmutz J."/>
            <person name="Grimwood J."/>
            <person name="Lindquist E."/>
            <person name="Lucas S."/>
            <person name="Grigoriev I.V."/>
            <person name="Schmitt R."/>
            <person name="Kirk D."/>
            <person name="Rokhsar D.S."/>
        </authorList>
    </citation>
    <scope>NUCLEOTIDE SEQUENCE [LARGE SCALE GENOMIC DNA]</scope>
    <source>
        <strain evidence="3">f. Nagariensis / Eve</strain>
    </source>
</reference>
<dbReference type="InParanoid" id="D8TNI4"/>
<dbReference type="RefSeq" id="XP_002948011.1">
    <property type="nucleotide sequence ID" value="XM_002947965.1"/>
</dbReference>
<evidence type="ECO:0000256" key="1">
    <source>
        <dbReference type="SAM" id="MobiDB-lite"/>
    </source>
</evidence>
<keyword evidence="3" id="KW-1185">Reference proteome</keyword>
<feature type="region of interest" description="Disordered" evidence="1">
    <location>
        <begin position="188"/>
        <end position="266"/>
    </location>
</feature>
<proteinExistence type="predicted"/>
<protein>
    <submittedName>
        <fullName evidence="2">Uncharacterized protein</fullName>
    </submittedName>
</protein>
<feature type="compositionally biased region" description="Low complexity" evidence="1">
    <location>
        <begin position="207"/>
        <end position="219"/>
    </location>
</feature>
<sequence length="497" mass="50726">MIRFGTAATNVLASRAGPAAVVSVLPATAVTAFASRHGARIQPSRCNGCPRCNSAACAAIAPQTCTSSSNDSCSSRSNNVAATHNSSRRLRGMCVPVREPLHRGAVLAATATSVPTSSHDQPPTSGSAPAICDPSAYQTLSLLILLYECTLRAYGSPLLEAADLLTLPAVVDELPCCVVLLVPLEEQPRRRPPMAAAAPISASGPHTPGSTSAAAPSASLDGVEGAQGRPTSWGTTSHGSAPAGDDDSRGSCCSSSGEHGGGSSTSGLMEPLAVQYLNRAAAEALGAVCGTGASSSCPGAWELEMADLGAADVIRAMSKSRGPPRKGTSLCADLTLRAAAPAVEAAGPGDLNVGVRGFGGRRTIHCPEALLLPLMSPNGTCAAVAVLFERWEVNDVTGGVVLEGRPLVPEVTPGSQPAGAAAALTQLPERVRAQADEVRGLKSQQGLTNKDPQVVAAVATLQQLKMELDLQQRLHRAFSGEISVLRPLLQQQVLTDG</sequence>